<name>A0AC60QJY4_IXOPE</name>
<gene>
    <name evidence="1" type="ORF">HPB47_019089</name>
</gene>
<evidence type="ECO:0000313" key="1">
    <source>
        <dbReference type="EMBL" id="KAG0434466.1"/>
    </source>
</evidence>
<keyword evidence="2" id="KW-1185">Reference proteome</keyword>
<dbReference type="EMBL" id="JABSTQ010008480">
    <property type="protein sequence ID" value="KAG0434466.1"/>
    <property type="molecule type" value="Genomic_DNA"/>
</dbReference>
<evidence type="ECO:0000313" key="2">
    <source>
        <dbReference type="Proteomes" id="UP000805193"/>
    </source>
</evidence>
<accession>A0AC60QJY4</accession>
<comment type="caution">
    <text evidence="1">The sequence shown here is derived from an EMBL/GenBank/DDBJ whole genome shotgun (WGS) entry which is preliminary data.</text>
</comment>
<proteinExistence type="predicted"/>
<dbReference type="Proteomes" id="UP000805193">
    <property type="component" value="Unassembled WGS sequence"/>
</dbReference>
<organism evidence="1 2">
    <name type="scientific">Ixodes persulcatus</name>
    <name type="common">Taiga tick</name>
    <dbReference type="NCBI Taxonomy" id="34615"/>
    <lineage>
        <taxon>Eukaryota</taxon>
        <taxon>Metazoa</taxon>
        <taxon>Ecdysozoa</taxon>
        <taxon>Arthropoda</taxon>
        <taxon>Chelicerata</taxon>
        <taxon>Arachnida</taxon>
        <taxon>Acari</taxon>
        <taxon>Parasitiformes</taxon>
        <taxon>Ixodida</taxon>
        <taxon>Ixodoidea</taxon>
        <taxon>Ixodidae</taxon>
        <taxon>Ixodinae</taxon>
        <taxon>Ixodes</taxon>
    </lineage>
</organism>
<sequence length="86" mass="9512">MYLIIDGVWTAQPSLTYCRRMASQMLSSSHLSFRAVQDAKAQPRSVLIVGAAHDKQRKRRRKTLTGQEAAETNNVSAVSGPALRAR</sequence>
<reference evidence="1 2" key="1">
    <citation type="journal article" date="2020" name="Cell">
        <title>Large-Scale Comparative Analyses of Tick Genomes Elucidate Their Genetic Diversity and Vector Capacities.</title>
        <authorList>
            <consortium name="Tick Genome and Microbiome Consortium (TIGMIC)"/>
            <person name="Jia N."/>
            <person name="Wang J."/>
            <person name="Shi W."/>
            <person name="Du L."/>
            <person name="Sun Y."/>
            <person name="Zhan W."/>
            <person name="Jiang J.F."/>
            <person name="Wang Q."/>
            <person name="Zhang B."/>
            <person name="Ji P."/>
            <person name="Bell-Sakyi L."/>
            <person name="Cui X.M."/>
            <person name="Yuan T.T."/>
            <person name="Jiang B.G."/>
            <person name="Yang W.F."/>
            <person name="Lam T.T."/>
            <person name="Chang Q.C."/>
            <person name="Ding S.J."/>
            <person name="Wang X.J."/>
            <person name="Zhu J.G."/>
            <person name="Ruan X.D."/>
            <person name="Zhao L."/>
            <person name="Wei J.T."/>
            <person name="Ye R.Z."/>
            <person name="Que T.C."/>
            <person name="Du C.H."/>
            <person name="Zhou Y.H."/>
            <person name="Cheng J.X."/>
            <person name="Dai P.F."/>
            <person name="Guo W.B."/>
            <person name="Han X.H."/>
            <person name="Huang E.J."/>
            <person name="Li L.F."/>
            <person name="Wei W."/>
            <person name="Gao Y.C."/>
            <person name="Liu J.Z."/>
            <person name="Shao H.Z."/>
            <person name="Wang X."/>
            <person name="Wang C.C."/>
            <person name="Yang T.C."/>
            <person name="Huo Q.B."/>
            <person name="Li W."/>
            <person name="Chen H.Y."/>
            <person name="Chen S.E."/>
            <person name="Zhou L.G."/>
            <person name="Ni X.B."/>
            <person name="Tian J.H."/>
            <person name="Sheng Y."/>
            <person name="Liu T."/>
            <person name="Pan Y.S."/>
            <person name="Xia L.Y."/>
            <person name="Li J."/>
            <person name="Zhao F."/>
            <person name="Cao W.C."/>
        </authorList>
    </citation>
    <scope>NUCLEOTIDE SEQUENCE [LARGE SCALE GENOMIC DNA]</scope>
    <source>
        <strain evidence="1">Iper-2018</strain>
    </source>
</reference>
<protein>
    <submittedName>
        <fullName evidence="1">Uncharacterized protein</fullName>
    </submittedName>
</protein>